<evidence type="ECO:0000313" key="2">
    <source>
        <dbReference type="Proteomes" id="UP001143400"/>
    </source>
</evidence>
<proteinExistence type="predicted"/>
<accession>A0A9W6MQK2</accession>
<dbReference type="Proteomes" id="UP001143400">
    <property type="component" value="Unassembled WGS sequence"/>
</dbReference>
<protein>
    <submittedName>
        <fullName evidence="1">Uncharacterized protein</fullName>
    </submittedName>
</protein>
<comment type="caution">
    <text evidence="1">The sequence shown here is derived from an EMBL/GenBank/DDBJ whole genome shotgun (WGS) entry which is preliminary data.</text>
</comment>
<dbReference type="AlphaFoldDB" id="A0A9W6MQK2"/>
<name>A0A9W6MQK2_9HYPH</name>
<reference evidence="1" key="2">
    <citation type="submission" date="2023-01" db="EMBL/GenBank/DDBJ databases">
        <authorList>
            <person name="Sun Q."/>
            <person name="Evtushenko L."/>
        </authorList>
    </citation>
    <scope>NUCLEOTIDE SEQUENCE</scope>
    <source>
        <strain evidence="1">VKM B-1606</strain>
    </source>
</reference>
<dbReference type="EMBL" id="BSFF01000001">
    <property type="protein sequence ID" value="GLK54343.1"/>
    <property type="molecule type" value="Genomic_DNA"/>
</dbReference>
<evidence type="ECO:0000313" key="1">
    <source>
        <dbReference type="EMBL" id="GLK54343.1"/>
    </source>
</evidence>
<reference evidence="1" key="1">
    <citation type="journal article" date="2014" name="Int. J. Syst. Evol. Microbiol.">
        <title>Complete genome sequence of Corynebacterium casei LMG S-19264T (=DSM 44701T), isolated from a smear-ripened cheese.</title>
        <authorList>
            <consortium name="US DOE Joint Genome Institute (JGI-PGF)"/>
            <person name="Walter F."/>
            <person name="Albersmeier A."/>
            <person name="Kalinowski J."/>
            <person name="Ruckert C."/>
        </authorList>
    </citation>
    <scope>NUCLEOTIDE SEQUENCE</scope>
    <source>
        <strain evidence="1">VKM B-1606</strain>
    </source>
</reference>
<organism evidence="1 2">
    <name type="scientific">Methylopila capsulata</name>
    <dbReference type="NCBI Taxonomy" id="61654"/>
    <lineage>
        <taxon>Bacteria</taxon>
        <taxon>Pseudomonadati</taxon>
        <taxon>Pseudomonadota</taxon>
        <taxon>Alphaproteobacteria</taxon>
        <taxon>Hyphomicrobiales</taxon>
        <taxon>Methylopilaceae</taxon>
        <taxon>Methylopila</taxon>
    </lineage>
</organism>
<sequence>MLQSEPAWPARHVPETKSREGMTSIEVAERLSERGTLDRDFILARFRGFVRRNYVTPAGLYVGDKKKAYLYGLPETFIGGVLSRLCDAGFNDSGVMLAASHALTSFAVEDFPDGPPFLHASPTTRAASPAAVVLDAYAVGARGWMLDVACFRHPDHPNPVSRARIRNQIIKGPNGEPTGTDFRPSEGFVLRSTHVVPLDDVLRALFDVAPRPGEAVH</sequence>
<gene>
    <name evidence="1" type="ORF">GCM10008170_03620</name>
</gene>